<dbReference type="GO" id="GO:0004066">
    <property type="term" value="F:asparagine synthase (glutamine-hydrolyzing) activity"/>
    <property type="evidence" value="ECO:0007669"/>
    <property type="project" value="InterPro"/>
</dbReference>
<dbReference type="AlphaFoldDB" id="D7G9H9"/>
<sequence length="1083" mass="113467">MCGIGFLLGAGPPEQSELESYIGALRRRGPDADKQTTIDLEGGWTLHLMAAVLHLRGEELCAQPAEDAHGNVLLWNGEVFDGLDIGPGESDTAAVLRTLSGTCNHQEVAAALGGISGPFSFVYWCPGRRALYYGRDPAGRRSLVLRRPRSSGEEMVVLSCLPEKQSTEPPGISCPVKPTIPVTPAHHHARAEDDERPPQVDDRQPQATAIDTDDAAGVVAVGRRPPATAVEAEDAGAVVVAAESDWEEVRADGIYFLTSDGTSATTGDGGARVDGNGWTAPRPQLYRWSVRPEAGLPEAGRVLTPPSERQRDTGGDDVGGSAGDEGSKVEAVSNEREEGGRRLGTEGSDDGGGSAASAAAAGLLERLRDSIRRRVCTIPHPASHRFDRRRRAASGDDGREEAKPQGFREFAESEKTGPGNGLANALHAEGAAASATDTRPQRARNDDAAGGAAATASRGSPAAAAAAAAAAARVGILFSGGLDSVVLAALLAEEGAEGRGPAVPKGEAIDLINVCFDSPSGHQSPDRLASIAAVGELKRLFPSHAWRLVCVDASYGDVLGRTEAVWRVMQARNGGGSSSSSSSCPRRRATEAKAKVKTKVNKNGDELCPVDGCRRLLLPGCVLGTCSRCCLKAQGLIEATSAPTAAASAPRRSVPPLEKARGLPGSPIGRAAAATATAEATPPDTANERKETAAAAAAAAAEETIGASQDRASCSLGASDSVVSPPERTAPGVAAAAAAAGEPMTAGGHEEETAAAAAAVATAATTPSEALPPSEGGDATTSADERQRLFKAHAEEEARRALEGHLLERFDEDLSAPFRAEELAALLLLSPPLRRENNSGPGQAEVCIPSHDQRRLDPEARAGQRRQRPVRWCPVHRRFRRKGEERGGRETEAAAGEPWPGTSATRVTSAARVLLVFRGGEGPDLVQGVTEGLEPFQYSVGKEDEAEATAVVGDAALAEELLKDQGRLWTRNLGRDDRAIADHGREARFPFLDEDVVGYLRSLPLREVCNMDEPVGIGDKKVLREVASHLGLESCRRLPKRAIQFGSRIAQHCARHTHGSHRRGSGSDPASAGGVRRLSFPDR</sequence>
<name>D7G9H9_ECTSI</name>
<dbReference type="Proteomes" id="UP000002630">
    <property type="component" value="Linkage Group LG22"/>
</dbReference>
<feature type="compositionally biased region" description="Low complexity" evidence="4">
    <location>
        <begin position="421"/>
        <end position="435"/>
    </location>
</feature>
<dbReference type="PANTHER" id="PTHR45937:SF1">
    <property type="entry name" value="ASPARAGINE SYNTHETASE DOMAIN-CONTAINING PROTEIN 1"/>
    <property type="match status" value="1"/>
</dbReference>
<dbReference type="InterPro" id="IPR051857">
    <property type="entry name" value="Asn_synthetase_domain"/>
</dbReference>
<dbReference type="EMBL" id="FN649222">
    <property type="protein sequence ID" value="CBJ28319.1"/>
    <property type="molecule type" value="Genomic_DNA"/>
</dbReference>
<dbReference type="CDD" id="cd01991">
    <property type="entry name" value="Asn_synthase_B_C"/>
    <property type="match status" value="1"/>
</dbReference>
<keyword evidence="7" id="KW-1185">Reference proteome</keyword>
<feature type="region of interest" description="Disordered" evidence="4">
    <location>
        <begin position="641"/>
        <end position="782"/>
    </location>
</feature>
<organism evidence="6 7">
    <name type="scientific">Ectocarpus siliculosus</name>
    <name type="common">Brown alga</name>
    <name type="synonym">Conferva siliculosa</name>
    <dbReference type="NCBI Taxonomy" id="2880"/>
    <lineage>
        <taxon>Eukaryota</taxon>
        <taxon>Sar</taxon>
        <taxon>Stramenopiles</taxon>
        <taxon>Ochrophyta</taxon>
        <taxon>PX clade</taxon>
        <taxon>Phaeophyceae</taxon>
        <taxon>Ectocarpales</taxon>
        <taxon>Ectocarpaceae</taxon>
        <taxon>Ectocarpus</taxon>
    </lineage>
</organism>
<feature type="compositionally biased region" description="Basic and acidic residues" evidence="4">
    <location>
        <begin position="882"/>
        <end position="892"/>
    </location>
</feature>
<dbReference type="SUPFAM" id="SSF52402">
    <property type="entry name" value="Adenine nucleotide alpha hydrolases-like"/>
    <property type="match status" value="2"/>
</dbReference>
<dbReference type="GO" id="GO:0006529">
    <property type="term" value="P:asparagine biosynthetic process"/>
    <property type="evidence" value="ECO:0007669"/>
    <property type="project" value="UniProtKB-KW"/>
</dbReference>
<accession>D7G9H9</accession>
<evidence type="ECO:0000313" key="6">
    <source>
        <dbReference type="EMBL" id="CBJ28319.1"/>
    </source>
</evidence>
<feature type="region of interest" description="Disordered" evidence="4">
    <location>
        <begin position="882"/>
        <end position="903"/>
    </location>
</feature>
<keyword evidence="3" id="KW-0315">Glutamine amidotransferase</keyword>
<dbReference type="InterPro" id="IPR014729">
    <property type="entry name" value="Rossmann-like_a/b/a_fold"/>
</dbReference>
<dbReference type="eggNOG" id="KOG0573">
    <property type="taxonomic scope" value="Eukaryota"/>
</dbReference>
<evidence type="ECO:0000256" key="2">
    <source>
        <dbReference type="ARBA" id="ARBA00022888"/>
    </source>
</evidence>
<feature type="compositionally biased region" description="Basic and acidic residues" evidence="4">
    <location>
        <begin position="325"/>
        <end position="344"/>
    </location>
</feature>
<dbReference type="OrthoDB" id="10252281at2759"/>
<feature type="compositionally biased region" description="Basic and acidic residues" evidence="4">
    <location>
        <begin position="393"/>
        <end position="403"/>
    </location>
</feature>
<feature type="compositionally biased region" description="Low complexity" evidence="4">
    <location>
        <begin position="671"/>
        <end position="685"/>
    </location>
</feature>
<dbReference type="InterPro" id="IPR029055">
    <property type="entry name" value="Ntn_hydrolases_N"/>
</dbReference>
<dbReference type="Gene3D" id="3.60.20.10">
    <property type="entry name" value="Glutamine Phosphoribosylpyrophosphate, subunit 1, domain 1"/>
    <property type="match status" value="1"/>
</dbReference>
<dbReference type="PANTHER" id="PTHR45937">
    <property type="entry name" value="ASPARAGINE SYNTHETASE DOMAIN-CONTAINING PROTEIN 1"/>
    <property type="match status" value="1"/>
</dbReference>
<feature type="compositionally biased region" description="Basic and acidic residues" evidence="4">
    <location>
        <begin position="190"/>
        <end position="204"/>
    </location>
</feature>
<evidence type="ECO:0000256" key="4">
    <source>
        <dbReference type="SAM" id="MobiDB-lite"/>
    </source>
</evidence>
<protein>
    <recommendedName>
        <fullName evidence="5">Glutamine amidotransferase type-2 domain-containing protein</fullName>
    </recommendedName>
</protein>
<feature type="region of interest" description="Disordered" evidence="4">
    <location>
        <begin position="164"/>
        <end position="215"/>
    </location>
</feature>
<feature type="compositionally biased region" description="Low complexity" evidence="4">
    <location>
        <begin position="641"/>
        <end position="652"/>
    </location>
</feature>
<dbReference type="InterPro" id="IPR017932">
    <property type="entry name" value="GATase_2_dom"/>
</dbReference>
<feature type="region of interest" description="Disordered" evidence="4">
    <location>
        <begin position="1054"/>
        <end position="1083"/>
    </location>
</feature>
<feature type="compositionally biased region" description="Low complexity" evidence="4">
    <location>
        <begin position="448"/>
        <end position="458"/>
    </location>
</feature>
<feature type="domain" description="Glutamine amidotransferase type-2" evidence="5">
    <location>
        <begin position="2"/>
        <end position="260"/>
    </location>
</feature>
<evidence type="ECO:0000256" key="3">
    <source>
        <dbReference type="ARBA" id="ARBA00022962"/>
    </source>
</evidence>
<feature type="region of interest" description="Disordered" evidence="4">
    <location>
        <begin position="572"/>
        <end position="596"/>
    </location>
</feature>
<feature type="region of interest" description="Disordered" evidence="4">
    <location>
        <begin position="261"/>
        <end position="356"/>
    </location>
</feature>
<dbReference type="STRING" id="2880.D7G9H9"/>
<dbReference type="InParanoid" id="D7G9H9"/>
<gene>
    <name evidence="6" type="ORF">Esi_0098_0077</name>
</gene>
<feature type="compositionally biased region" description="Basic residues" evidence="4">
    <location>
        <begin position="1054"/>
        <end position="1064"/>
    </location>
</feature>
<dbReference type="EMBL" id="FN649747">
    <property type="protein sequence ID" value="CBJ28319.1"/>
    <property type="molecule type" value="Genomic_DNA"/>
</dbReference>
<dbReference type="Gene3D" id="3.40.50.620">
    <property type="entry name" value="HUPs"/>
    <property type="match status" value="2"/>
</dbReference>
<dbReference type="Pfam" id="PF00733">
    <property type="entry name" value="Asn_synthase"/>
    <property type="match status" value="1"/>
</dbReference>
<dbReference type="PROSITE" id="PS51278">
    <property type="entry name" value="GATASE_TYPE_2"/>
    <property type="match status" value="1"/>
</dbReference>
<keyword evidence="1" id="KW-0028">Amino-acid biosynthesis</keyword>
<evidence type="ECO:0000259" key="5">
    <source>
        <dbReference type="PROSITE" id="PS51278"/>
    </source>
</evidence>
<feature type="region of interest" description="Disordered" evidence="4">
    <location>
        <begin position="386"/>
        <end position="458"/>
    </location>
</feature>
<evidence type="ECO:0000313" key="7">
    <source>
        <dbReference type="Proteomes" id="UP000002630"/>
    </source>
</evidence>
<feature type="compositionally biased region" description="Low complexity" evidence="4">
    <location>
        <begin position="754"/>
        <end position="769"/>
    </location>
</feature>
<reference evidence="6 7" key="1">
    <citation type="journal article" date="2010" name="Nature">
        <title>The Ectocarpus genome and the independent evolution of multicellularity in brown algae.</title>
        <authorList>
            <person name="Cock J.M."/>
            <person name="Sterck L."/>
            <person name="Rouze P."/>
            <person name="Scornet D."/>
            <person name="Allen A.E."/>
            <person name="Amoutzias G."/>
            <person name="Anthouard V."/>
            <person name="Artiguenave F."/>
            <person name="Aury J.M."/>
            <person name="Badger J.H."/>
            <person name="Beszteri B."/>
            <person name="Billiau K."/>
            <person name="Bonnet E."/>
            <person name="Bothwell J.H."/>
            <person name="Bowler C."/>
            <person name="Boyen C."/>
            <person name="Brownlee C."/>
            <person name="Carrano C.J."/>
            <person name="Charrier B."/>
            <person name="Cho G.Y."/>
            <person name="Coelho S.M."/>
            <person name="Collen J."/>
            <person name="Corre E."/>
            <person name="Da Silva C."/>
            <person name="Delage L."/>
            <person name="Delaroque N."/>
            <person name="Dittami S.M."/>
            <person name="Doulbeau S."/>
            <person name="Elias M."/>
            <person name="Farnham G."/>
            <person name="Gachon C.M."/>
            <person name="Gschloessl B."/>
            <person name="Heesch S."/>
            <person name="Jabbari K."/>
            <person name="Jubin C."/>
            <person name="Kawai H."/>
            <person name="Kimura K."/>
            <person name="Kloareg B."/>
            <person name="Kupper F.C."/>
            <person name="Lang D."/>
            <person name="Le Bail A."/>
            <person name="Leblanc C."/>
            <person name="Lerouge P."/>
            <person name="Lohr M."/>
            <person name="Lopez P.J."/>
            <person name="Martens C."/>
            <person name="Maumus F."/>
            <person name="Michel G."/>
            <person name="Miranda-Saavedra D."/>
            <person name="Morales J."/>
            <person name="Moreau H."/>
            <person name="Motomura T."/>
            <person name="Nagasato C."/>
            <person name="Napoli C.A."/>
            <person name="Nelson D.R."/>
            <person name="Nyvall-Collen P."/>
            <person name="Peters A.F."/>
            <person name="Pommier C."/>
            <person name="Potin P."/>
            <person name="Poulain J."/>
            <person name="Quesneville H."/>
            <person name="Read B."/>
            <person name="Rensing S.A."/>
            <person name="Ritter A."/>
            <person name="Rousvoal S."/>
            <person name="Samanta M."/>
            <person name="Samson G."/>
            <person name="Schroeder D.C."/>
            <person name="Segurens B."/>
            <person name="Strittmatter M."/>
            <person name="Tonon T."/>
            <person name="Tregear J.W."/>
            <person name="Valentin K."/>
            <person name="von Dassow P."/>
            <person name="Yamagishi T."/>
            <person name="Van de Peer Y."/>
            <person name="Wincker P."/>
        </authorList>
    </citation>
    <scope>NUCLEOTIDE SEQUENCE [LARGE SCALE GENOMIC DNA]</scope>
    <source>
        <strain evidence="7">Ec32 / CCAP1310/4</strain>
    </source>
</reference>
<keyword evidence="2" id="KW-0061">Asparagine biosynthesis</keyword>
<dbReference type="InterPro" id="IPR001962">
    <property type="entry name" value="Asn_synthase"/>
</dbReference>
<dbReference type="SUPFAM" id="SSF56235">
    <property type="entry name" value="N-terminal nucleophile aminohydrolases (Ntn hydrolases)"/>
    <property type="match status" value="1"/>
</dbReference>
<proteinExistence type="predicted"/>
<evidence type="ECO:0000256" key="1">
    <source>
        <dbReference type="ARBA" id="ARBA00022605"/>
    </source>
</evidence>
<feature type="compositionally biased region" description="Polar residues" evidence="4">
    <location>
        <begin position="706"/>
        <end position="722"/>
    </location>
</feature>